<evidence type="ECO:0000313" key="7">
    <source>
        <dbReference type="Proteomes" id="UP000188235"/>
    </source>
</evidence>
<dbReference type="GO" id="GO:0042626">
    <property type="term" value="F:ATPase-coupled transmembrane transporter activity"/>
    <property type="evidence" value="ECO:0007669"/>
    <property type="project" value="TreeGrafter"/>
</dbReference>
<evidence type="ECO:0000256" key="2">
    <source>
        <dbReference type="ARBA" id="ARBA00022448"/>
    </source>
</evidence>
<dbReference type="InterPro" id="IPR017871">
    <property type="entry name" value="ABC_transporter-like_CS"/>
</dbReference>
<dbReference type="InterPro" id="IPR015856">
    <property type="entry name" value="ABC_transpr_CbiO/EcfA_su"/>
</dbReference>
<dbReference type="InterPro" id="IPR027417">
    <property type="entry name" value="P-loop_NTPase"/>
</dbReference>
<evidence type="ECO:0000256" key="3">
    <source>
        <dbReference type="ARBA" id="ARBA00022741"/>
    </source>
</evidence>
<sequence length="518" mass="55491">MITFDDVSLRYANNEVLRLSHASFELEEGELCLVVGPTGSGKSTLLGCINNLVPRFTGGVRTGRIVIDGRDTTMLQPRELATTVGYVGQDPLAGFVTDVVEEELAYSMEQLGFPPAEMRRRVEETLDLLGIADLRARPLRTLSGGQQQRVAIGSVIASSPQVLVLDEPTSALDPIAAEEVLATISRLVRDLGTTVVIAEHRMERVIEFADSVLLVGDEVSVGETRAMLRTSPIKPPLVELGVELGWSPLPLTIREGRRAASAERQRWRDQPPALPAPLPHTDIALRAQGIIVRYPEKLAVSGVDLTLHKGEVTALMGRNGCGKSSLMWAIQGAGRRDGGTVELADRIALVPQTPADLLYLTSVEAECSMSDRNAELEAGTTLALLRRLVPTIDPSAHPRDLSEGQKLAVVLAVELAGDPPVVLLDEPTRGLDYAAKAELSRIIADLAAAGRSVLIATHDVEMVAETCERVVVMAEGEIVSDGPTRPVLAGSALLATQVAKVANPTPVLTVREFVDASR</sequence>
<dbReference type="GO" id="GO:0043190">
    <property type="term" value="C:ATP-binding cassette (ABC) transporter complex"/>
    <property type="evidence" value="ECO:0007669"/>
    <property type="project" value="TreeGrafter"/>
</dbReference>
<dbReference type="InterPro" id="IPR003593">
    <property type="entry name" value="AAA+_ATPase"/>
</dbReference>
<feature type="domain" description="ABC transporter" evidence="5">
    <location>
        <begin position="2"/>
        <end position="240"/>
    </location>
</feature>
<name>A0A1Q2D0A8_9ACTN</name>
<dbReference type="PROSITE" id="PS00211">
    <property type="entry name" value="ABC_TRANSPORTER_1"/>
    <property type="match status" value="1"/>
</dbReference>
<protein>
    <submittedName>
        <fullName evidence="6">Cobalt ABC transporter ATP-binding protein</fullName>
    </submittedName>
</protein>
<keyword evidence="2" id="KW-0813">Transport</keyword>
<evidence type="ECO:0000256" key="4">
    <source>
        <dbReference type="ARBA" id="ARBA00022840"/>
    </source>
</evidence>
<dbReference type="CDD" id="cd03225">
    <property type="entry name" value="ABC_cobalt_CbiO_domain1"/>
    <property type="match status" value="1"/>
</dbReference>
<evidence type="ECO:0000313" key="6">
    <source>
        <dbReference type="EMBL" id="AQP51860.1"/>
    </source>
</evidence>
<proteinExistence type="inferred from homology"/>
<organism evidence="6 7">
    <name type="scientific">Tessaracoccus flavescens</name>
    <dbReference type="NCBI Taxonomy" id="399497"/>
    <lineage>
        <taxon>Bacteria</taxon>
        <taxon>Bacillati</taxon>
        <taxon>Actinomycetota</taxon>
        <taxon>Actinomycetes</taxon>
        <taxon>Propionibacteriales</taxon>
        <taxon>Propionibacteriaceae</taxon>
        <taxon>Tessaracoccus</taxon>
    </lineage>
</organism>
<feature type="domain" description="ABC transporter" evidence="5">
    <location>
        <begin position="285"/>
        <end position="500"/>
    </location>
</feature>
<dbReference type="GO" id="GO:0016887">
    <property type="term" value="F:ATP hydrolysis activity"/>
    <property type="evidence" value="ECO:0007669"/>
    <property type="project" value="InterPro"/>
</dbReference>
<keyword evidence="3" id="KW-0547">Nucleotide-binding</keyword>
<dbReference type="PANTHER" id="PTHR43553:SF24">
    <property type="entry name" value="ENERGY-COUPLING FACTOR TRANSPORTER ATP-BINDING PROTEIN ECFA1"/>
    <property type="match status" value="1"/>
</dbReference>
<dbReference type="Gene3D" id="3.40.50.300">
    <property type="entry name" value="P-loop containing nucleotide triphosphate hydrolases"/>
    <property type="match status" value="2"/>
</dbReference>
<reference evidence="6 7" key="1">
    <citation type="journal article" date="2008" name="Int. J. Syst. Evol. Microbiol.">
        <title>Tessaracoccus flavescens sp. nov., isolated from marine sediment.</title>
        <authorList>
            <person name="Lee D.W."/>
            <person name="Lee S.D."/>
        </authorList>
    </citation>
    <scope>NUCLEOTIDE SEQUENCE [LARGE SCALE GENOMIC DNA]</scope>
    <source>
        <strain evidence="6 7">SST-39T</strain>
    </source>
</reference>
<dbReference type="InterPro" id="IPR050095">
    <property type="entry name" value="ECF_ABC_transporter_ATP-bd"/>
</dbReference>
<comment type="similarity">
    <text evidence="1">Belongs to the ABC transporter superfamily.</text>
</comment>
<keyword evidence="4 6" id="KW-0067">ATP-binding</keyword>
<keyword evidence="7" id="KW-1185">Reference proteome</keyword>
<dbReference type="GO" id="GO:0005524">
    <property type="term" value="F:ATP binding"/>
    <property type="evidence" value="ECO:0007669"/>
    <property type="project" value="UniProtKB-KW"/>
</dbReference>
<dbReference type="EMBL" id="CP019607">
    <property type="protein sequence ID" value="AQP51860.1"/>
    <property type="molecule type" value="Genomic_DNA"/>
</dbReference>
<dbReference type="InterPro" id="IPR003439">
    <property type="entry name" value="ABC_transporter-like_ATP-bd"/>
</dbReference>
<dbReference type="STRING" id="399497.BW733_14525"/>
<dbReference type="OrthoDB" id="7757085at2"/>
<dbReference type="SMART" id="SM00382">
    <property type="entry name" value="AAA"/>
    <property type="match status" value="2"/>
</dbReference>
<dbReference type="Pfam" id="PF00005">
    <property type="entry name" value="ABC_tran"/>
    <property type="match status" value="2"/>
</dbReference>
<dbReference type="AlphaFoldDB" id="A0A1Q2D0A8"/>
<dbReference type="KEGG" id="tfa:BW733_14525"/>
<dbReference type="PANTHER" id="PTHR43553">
    <property type="entry name" value="HEAVY METAL TRANSPORTER"/>
    <property type="match status" value="1"/>
</dbReference>
<dbReference type="Proteomes" id="UP000188235">
    <property type="component" value="Chromosome"/>
</dbReference>
<dbReference type="PROSITE" id="PS50893">
    <property type="entry name" value="ABC_TRANSPORTER_2"/>
    <property type="match status" value="2"/>
</dbReference>
<evidence type="ECO:0000256" key="1">
    <source>
        <dbReference type="ARBA" id="ARBA00005417"/>
    </source>
</evidence>
<accession>A0A1Q2D0A8</accession>
<dbReference type="RefSeq" id="WP_077351545.1">
    <property type="nucleotide sequence ID" value="NZ_CP019607.1"/>
</dbReference>
<dbReference type="SUPFAM" id="SSF52540">
    <property type="entry name" value="P-loop containing nucleoside triphosphate hydrolases"/>
    <property type="match status" value="2"/>
</dbReference>
<gene>
    <name evidence="6" type="ORF">BW733_14525</name>
</gene>
<evidence type="ECO:0000259" key="5">
    <source>
        <dbReference type="PROSITE" id="PS50893"/>
    </source>
</evidence>